<proteinExistence type="predicted"/>
<keyword evidence="1" id="KW-1133">Transmembrane helix</keyword>
<evidence type="ECO:0000313" key="2">
    <source>
        <dbReference type="EMBL" id="NOJ74061.1"/>
    </source>
</evidence>
<evidence type="ECO:0000313" key="3">
    <source>
        <dbReference type="Proteomes" id="UP000552038"/>
    </source>
</evidence>
<evidence type="ECO:0008006" key="4">
    <source>
        <dbReference type="Google" id="ProtNLM"/>
    </source>
</evidence>
<dbReference type="Proteomes" id="UP000552038">
    <property type="component" value="Unassembled WGS sequence"/>
</dbReference>
<keyword evidence="1" id="KW-0812">Transmembrane</keyword>
<dbReference type="AlphaFoldDB" id="A0AAP7DLS3"/>
<reference evidence="2 3" key="1">
    <citation type="submission" date="2020-05" db="EMBL/GenBank/DDBJ databases">
        <title>Whole genome sequencing and identification of novel metabolites from Paenibacillus alvei strain JR949.</title>
        <authorList>
            <person name="Rajendhran J."/>
            <person name="Sree Pranav P."/>
            <person name="Mahalakshmi B."/>
            <person name="Karthikeyan R."/>
        </authorList>
    </citation>
    <scope>NUCLEOTIDE SEQUENCE [LARGE SCALE GENOMIC DNA]</scope>
    <source>
        <strain evidence="2 3">JR949</strain>
    </source>
</reference>
<feature type="transmembrane region" description="Helical" evidence="1">
    <location>
        <begin position="48"/>
        <end position="69"/>
    </location>
</feature>
<accession>A0AAP7DLS3</accession>
<feature type="transmembrane region" description="Helical" evidence="1">
    <location>
        <begin position="7"/>
        <end position="28"/>
    </location>
</feature>
<comment type="caution">
    <text evidence="2">The sequence shown here is derived from an EMBL/GenBank/DDBJ whole genome shotgun (WGS) entry which is preliminary data.</text>
</comment>
<name>A0AAP7DLS3_PAEAL</name>
<protein>
    <recommendedName>
        <fullName evidence="4">Regulatory protein YrvL</fullName>
    </recommendedName>
</protein>
<evidence type="ECO:0000256" key="1">
    <source>
        <dbReference type="SAM" id="Phobius"/>
    </source>
</evidence>
<dbReference type="Pfam" id="PF14184">
    <property type="entry name" value="YrvL"/>
    <property type="match status" value="1"/>
</dbReference>
<dbReference type="EMBL" id="JABFOR010000072">
    <property type="protein sequence ID" value="NOJ74061.1"/>
    <property type="molecule type" value="Genomic_DNA"/>
</dbReference>
<gene>
    <name evidence="2" type="ORF">HMI46_26470</name>
</gene>
<sequence>MEKIIPIAIVSLMLLFAVITSITLFFFFNVGIFELLRIEYDSWKSILLFYGLSLIADAVVTIVLMYIKMNCSKVERNFRRLHEFILRIVLNFTAVYTIDECMSSVRISFIAEVVFAIIISTIDISMTVNKRDSGKPRSG</sequence>
<keyword evidence="1" id="KW-0472">Membrane</keyword>
<dbReference type="InterPro" id="IPR025912">
    <property type="entry name" value="YrvL"/>
</dbReference>
<organism evidence="2 3">
    <name type="scientific">Paenibacillus alvei</name>
    <name type="common">Bacillus alvei</name>
    <dbReference type="NCBI Taxonomy" id="44250"/>
    <lineage>
        <taxon>Bacteria</taxon>
        <taxon>Bacillati</taxon>
        <taxon>Bacillota</taxon>
        <taxon>Bacilli</taxon>
        <taxon>Bacillales</taxon>
        <taxon>Paenibacillaceae</taxon>
        <taxon>Paenibacillus</taxon>
    </lineage>
</organism>
<feature type="transmembrane region" description="Helical" evidence="1">
    <location>
        <begin position="104"/>
        <end position="128"/>
    </location>
</feature>